<dbReference type="Pfam" id="PF21088">
    <property type="entry name" value="MS_channel_1st"/>
    <property type="match status" value="1"/>
</dbReference>
<dbReference type="InterPro" id="IPR049278">
    <property type="entry name" value="MS_channel_C"/>
</dbReference>
<dbReference type="RefSeq" id="WP_012632292.1">
    <property type="nucleotide sequence ID" value="NC_011891.1"/>
</dbReference>
<keyword evidence="14" id="KW-1185">Reference proteome</keyword>
<keyword evidence="4 8" id="KW-0812">Transmembrane</keyword>
<feature type="transmembrane region" description="Helical" evidence="8">
    <location>
        <begin position="229"/>
        <end position="251"/>
    </location>
</feature>
<gene>
    <name evidence="13" type="ordered locus">A2cp1_0938</name>
</gene>
<reference evidence="13" key="1">
    <citation type="submission" date="2009-01" db="EMBL/GenBank/DDBJ databases">
        <title>Complete sequence of Anaeromyxobacter dehalogenans 2CP-1.</title>
        <authorList>
            <consortium name="US DOE Joint Genome Institute"/>
            <person name="Lucas S."/>
            <person name="Copeland A."/>
            <person name="Lapidus A."/>
            <person name="Glavina del Rio T."/>
            <person name="Dalin E."/>
            <person name="Tice H."/>
            <person name="Bruce D."/>
            <person name="Goodwin L."/>
            <person name="Pitluck S."/>
            <person name="Saunders E."/>
            <person name="Brettin T."/>
            <person name="Detter J.C."/>
            <person name="Han C."/>
            <person name="Larimer F."/>
            <person name="Land M."/>
            <person name="Hauser L."/>
            <person name="Kyrpides N."/>
            <person name="Ovchinnikova G."/>
            <person name="Beliaev A.S."/>
            <person name="Richardson P."/>
        </authorList>
    </citation>
    <scope>NUCLEOTIDE SEQUENCE</scope>
    <source>
        <strain evidence="13">2CP-1</strain>
    </source>
</reference>
<dbReference type="Proteomes" id="UP000007089">
    <property type="component" value="Chromosome"/>
</dbReference>
<keyword evidence="3" id="KW-1003">Cell membrane</keyword>
<feature type="transmembrane region" description="Helical" evidence="8">
    <location>
        <begin position="166"/>
        <end position="190"/>
    </location>
</feature>
<dbReference type="Pfam" id="PF21082">
    <property type="entry name" value="MS_channel_3rd"/>
    <property type="match status" value="1"/>
</dbReference>
<evidence type="ECO:0000256" key="7">
    <source>
        <dbReference type="SAM" id="MobiDB-lite"/>
    </source>
</evidence>
<evidence type="ECO:0000256" key="2">
    <source>
        <dbReference type="ARBA" id="ARBA00008017"/>
    </source>
</evidence>
<dbReference type="KEGG" id="acp:A2cp1_0938"/>
<dbReference type="SUPFAM" id="SSF82861">
    <property type="entry name" value="Mechanosensitive channel protein MscS (YggB), transmembrane region"/>
    <property type="match status" value="1"/>
</dbReference>
<feature type="domain" description="Mechanosensitive ion channel MscS" evidence="10">
    <location>
        <begin position="254"/>
        <end position="312"/>
    </location>
</feature>
<dbReference type="InterPro" id="IPR011066">
    <property type="entry name" value="MscS_channel_C_sf"/>
</dbReference>
<dbReference type="AlphaFoldDB" id="B8JEG3"/>
<dbReference type="Pfam" id="PF00924">
    <property type="entry name" value="MS_channel_2nd"/>
    <property type="match status" value="1"/>
</dbReference>
<feature type="transmembrane region" description="Helical" evidence="8">
    <location>
        <begin position="129"/>
        <end position="154"/>
    </location>
</feature>
<dbReference type="InterPro" id="IPR010920">
    <property type="entry name" value="LSM_dom_sf"/>
</dbReference>
<comment type="similarity">
    <text evidence="2">Belongs to the MscS (TC 1.A.23) family.</text>
</comment>
<feature type="domain" description="Mechanosensitive ion channel transmembrane helices 2/3" evidence="12">
    <location>
        <begin position="211"/>
        <end position="252"/>
    </location>
</feature>
<dbReference type="InterPro" id="IPR049142">
    <property type="entry name" value="MS_channel_1st"/>
</dbReference>
<evidence type="ECO:0000256" key="3">
    <source>
        <dbReference type="ARBA" id="ARBA00022475"/>
    </source>
</evidence>
<dbReference type="Gene3D" id="3.30.70.100">
    <property type="match status" value="1"/>
</dbReference>
<keyword evidence="5 8" id="KW-1133">Transmembrane helix</keyword>
<protein>
    <submittedName>
        <fullName evidence="13">MscS Mechanosensitive ion channel</fullName>
    </submittedName>
</protein>
<dbReference type="GO" id="GO:0005886">
    <property type="term" value="C:plasma membrane"/>
    <property type="evidence" value="ECO:0007669"/>
    <property type="project" value="UniProtKB-SubCell"/>
</dbReference>
<proteinExistence type="inferred from homology"/>
<evidence type="ECO:0000259" key="12">
    <source>
        <dbReference type="Pfam" id="PF21088"/>
    </source>
</evidence>
<dbReference type="PROSITE" id="PS51318">
    <property type="entry name" value="TAT"/>
    <property type="match status" value="1"/>
</dbReference>
<evidence type="ECO:0000256" key="6">
    <source>
        <dbReference type="ARBA" id="ARBA00023136"/>
    </source>
</evidence>
<dbReference type="EMBL" id="CP001359">
    <property type="protein sequence ID" value="ACL64289.1"/>
    <property type="molecule type" value="Genomic_DNA"/>
</dbReference>
<feature type="chain" id="PRO_5002875398" evidence="9">
    <location>
        <begin position="27"/>
        <end position="433"/>
    </location>
</feature>
<feature type="signal peptide" evidence="9">
    <location>
        <begin position="1"/>
        <end position="26"/>
    </location>
</feature>
<dbReference type="GO" id="GO:0008381">
    <property type="term" value="F:mechanosensitive monoatomic ion channel activity"/>
    <property type="evidence" value="ECO:0007669"/>
    <property type="project" value="UniProtKB-ARBA"/>
</dbReference>
<evidence type="ECO:0000313" key="13">
    <source>
        <dbReference type="EMBL" id="ACL64289.1"/>
    </source>
</evidence>
<evidence type="ECO:0000259" key="10">
    <source>
        <dbReference type="Pfam" id="PF00924"/>
    </source>
</evidence>
<dbReference type="InterPro" id="IPR006311">
    <property type="entry name" value="TAT_signal"/>
</dbReference>
<organism evidence="13 14">
    <name type="scientific">Anaeromyxobacter dehalogenans (strain ATCC BAA-258 / DSM 21875 / 2CP-1)</name>
    <dbReference type="NCBI Taxonomy" id="455488"/>
    <lineage>
        <taxon>Bacteria</taxon>
        <taxon>Pseudomonadati</taxon>
        <taxon>Myxococcota</taxon>
        <taxon>Myxococcia</taxon>
        <taxon>Myxococcales</taxon>
        <taxon>Cystobacterineae</taxon>
        <taxon>Anaeromyxobacteraceae</taxon>
        <taxon>Anaeromyxobacter</taxon>
    </lineage>
</organism>
<evidence type="ECO:0000259" key="11">
    <source>
        <dbReference type="Pfam" id="PF21082"/>
    </source>
</evidence>
<feature type="compositionally biased region" description="Low complexity" evidence="7">
    <location>
        <begin position="29"/>
        <end position="48"/>
    </location>
</feature>
<keyword evidence="6 8" id="KW-0472">Membrane</keyword>
<feature type="transmembrane region" description="Helical" evidence="8">
    <location>
        <begin position="86"/>
        <end position="109"/>
    </location>
</feature>
<dbReference type="PANTHER" id="PTHR30566">
    <property type="entry name" value="YNAI-RELATED MECHANOSENSITIVE ION CHANNEL"/>
    <property type="match status" value="1"/>
</dbReference>
<evidence type="ECO:0000256" key="1">
    <source>
        <dbReference type="ARBA" id="ARBA00004651"/>
    </source>
</evidence>
<dbReference type="PANTHER" id="PTHR30566:SF5">
    <property type="entry name" value="MECHANOSENSITIVE ION CHANNEL PROTEIN 1, MITOCHONDRIAL-RELATED"/>
    <property type="match status" value="1"/>
</dbReference>
<dbReference type="Gene3D" id="2.30.30.60">
    <property type="match status" value="1"/>
</dbReference>
<dbReference type="InterPro" id="IPR023408">
    <property type="entry name" value="MscS_beta-dom_sf"/>
</dbReference>
<feature type="region of interest" description="Disordered" evidence="7">
    <location>
        <begin position="29"/>
        <end position="55"/>
    </location>
</feature>
<evidence type="ECO:0000256" key="9">
    <source>
        <dbReference type="SAM" id="SignalP"/>
    </source>
</evidence>
<dbReference type="Gene3D" id="1.10.287.1260">
    <property type="match status" value="1"/>
</dbReference>
<comment type="subcellular location">
    <subcellularLocation>
        <location evidence="1">Cell membrane</location>
        <topology evidence="1">Multi-pass membrane protein</topology>
    </subcellularLocation>
</comment>
<accession>B8JEG3</accession>
<evidence type="ECO:0000256" key="4">
    <source>
        <dbReference type="ARBA" id="ARBA00022692"/>
    </source>
</evidence>
<dbReference type="SUPFAM" id="SSF50182">
    <property type="entry name" value="Sm-like ribonucleoproteins"/>
    <property type="match status" value="1"/>
</dbReference>
<dbReference type="HOGENOM" id="CLU_037945_0_1_7"/>
<evidence type="ECO:0000256" key="8">
    <source>
        <dbReference type="SAM" id="Phobius"/>
    </source>
</evidence>
<name>B8JEG3_ANAD2</name>
<keyword evidence="9" id="KW-0732">Signal</keyword>
<dbReference type="SUPFAM" id="SSF82689">
    <property type="entry name" value="Mechanosensitive channel protein MscS (YggB), C-terminal domain"/>
    <property type="match status" value="1"/>
</dbReference>
<evidence type="ECO:0000256" key="5">
    <source>
        <dbReference type="ARBA" id="ARBA00022989"/>
    </source>
</evidence>
<dbReference type="InterPro" id="IPR011014">
    <property type="entry name" value="MscS_channel_TM-2"/>
</dbReference>
<dbReference type="InterPro" id="IPR006685">
    <property type="entry name" value="MscS_channel_2nd"/>
</dbReference>
<evidence type="ECO:0000313" key="14">
    <source>
        <dbReference type="Proteomes" id="UP000007089"/>
    </source>
</evidence>
<feature type="domain" description="Mechanosensitive ion channel MscS C-terminal" evidence="11">
    <location>
        <begin position="328"/>
        <end position="412"/>
    </location>
</feature>
<sequence length="433" mass="45974">MTRSSLALARAAALALAAALAAPAAAQPGAAAGAPPAAASPRDAAAPPARAPRVEVRVEPEPEARPFFEAHLPAPLRERGPRGLLWWQWLAMPGVVLVAVTLGSVLGWLTRKGLGHLAARTRTTWDDLLLQRIASPLTALWAVGLVTAMLPWLVLPDGAATVVHHLLRAVAFLVVFWGAYRSVGVAFQAMALAPRTATNPGLAAFLPVGRKIAKAAVVAIGLISVLNELGFQVASLLAGLGIGGIAVAFGAQKTVENLFGSVSIGVDQPFRQGDYVNVEGVTGTVESIGMRSTRIRTLDRTLVTIPNGKLSEMRSETFGARDRIRLSLNLGLSYSTSAAQMREVIRRVDALLRAHPRVHPDGIGVRFTALLDSTLNVEVLAWFQTTDWNEFCEIRTEVLLQIMEAVEGAGSSFAFPTRTVQLVSEGGADPARR</sequence>